<comment type="caution">
    <text evidence="2">The sequence shown here is derived from an EMBL/GenBank/DDBJ whole genome shotgun (WGS) entry which is preliminary data.</text>
</comment>
<dbReference type="EMBL" id="JAYJJU010000129">
    <property type="protein sequence ID" value="MEB3035258.1"/>
    <property type="molecule type" value="Genomic_DNA"/>
</dbReference>
<sequence length="149" mass="16343">MNDDEAAIRELFTQQVAGWNAGDPAAYASVFTSDADYVTFLGDRYRGREAIAAAYIPLFAKLLRGTRLELAASTLRFVTPDVALIHSRAVVTKSARRRSRGGRINASVAVRTGAGWRLTSSQNTTHRRLAQRLMRTLVSRHHDTGGSLA</sequence>
<dbReference type="Pfam" id="PF14534">
    <property type="entry name" value="DUF4440"/>
    <property type="match status" value="1"/>
</dbReference>
<evidence type="ECO:0000259" key="1">
    <source>
        <dbReference type="Pfam" id="PF14534"/>
    </source>
</evidence>
<feature type="domain" description="DUF4440" evidence="1">
    <location>
        <begin position="8"/>
        <end position="118"/>
    </location>
</feature>
<evidence type="ECO:0000313" key="2">
    <source>
        <dbReference type="EMBL" id="MEB3035258.1"/>
    </source>
</evidence>
<dbReference type="NCBIfam" id="TIGR02246">
    <property type="entry name" value="SgcJ/EcaC family oxidoreductase"/>
    <property type="match status" value="1"/>
</dbReference>
<dbReference type="RefSeq" id="WP_329780667.1">
    <property type="nucleotide sequence ID" value="NZ_JAYJJU010000129.1"/>
</dbReference>
<dbReference type="SUPFAM" id="SSF54427">
    <property type="entry name" value="NTF2-like"/>
    <property type="match status" value="1"/>
</dbReference>
<name>A0ABU5Y544_9MYCO</name>
<dbReference type="InterPro" id="IPR032710">
    <property type="entry name" value="NTF2-like_dom_sf"/>
</dbReference>
<accession>A0ABU5Y544</accession>
<organism evidence="2 3">
    <name type="scientific">[Mycobacterium] nativiensis</name>
    <dbReference type="NCBI Taxonomy" id="2855503"/>
    <lineage>
        <taxon>Bacteria</taxon>
        <taxon>Bacillati</taxon>
        <taxon>Actinomycetota</taxon>
        <taxon>Actinomycetes</taxon>
        <taxon>Mycobacteriales</taxon>
        <taxon>Mycobacteriaceae</taxon>
        <taxon>Mycolicibacter</taxon>
    </lineage>
</organism>
<dbReference type="InterPro" id="IPR011944">
    <property type="entry name" value="Steroid_delta5-4_isomerase"/>
</dbReference>
<dbReference type="Proteomes" id="UP001298593">
    <property type="component" value="Unassembled WGS sequence"/>
</dbReference>
<proteinExistence type="predicted"/>
<dbReference type="InterPro" id="IPR027843">
    <property type="entry name" value="DUF4440"/>
</dbReference>
<evidence type="ECO:0000313" key="3">
    <source>
        <dbReference type="Proteomes" id="UP001298593"/>
    </source>
</evidence>
<keyword evidence="3" id="KW-1185">Reference proteome</keyword>
<dbReference type="Gene3D" id="3.10.450.50">
    <property type="match status" value="1"/>
</dbReference>
<reference evidence="2 3" key="1">
    <citation type="submission" date="2023-12" db="EMBL/GenBank/DDBJ databases">
        <title>Description of new species of Mycobacterium terrae complex isolated from sewage at the Sao Paulo Zoological Park Foundation in Brazil.</title>
        <authorList>
            <person name="Romagnoli C.L."/>
            <person name="Conceicao E.C."/>
            <person name="Machado E."/>
            <person name="Barreto L.B.P.F."/>
            <person name="Sharma A."/>
            <person name="Silva N.M."/>
            <person name="Marques L.E."/>
            <person name="Juliana M.A."/>
            <person name="Lourenco M.C.S."/>
            <person name="Digiampietri L.A."/>
            <person name="Suffys P.N."/>
            <person name="Viana-Niero C."/>
        </authorList>
    </citation>
    <scope>NUCLEOTIDE SEQUENCE [LARGE SCALE GENOMIC DNA]</scope>
    <source>
        <strain evidence="2 3">MYC340</strain>
    </source>
</reference>
<protein>
    <submittedName>
        <fullName evidence="2">SgcJ/EcaC family oxidoreductase</fullName>
    </submittedName>
</protein>
<gene>
    <name evidence="2" type="ORF">KV113_27345</name>
</gene>